<evidence type="ECO:0000313" key="2">
    <source>
        <dbReference type="Proteomes" id="UP000005239"/>
    </source>
</evidence>
<dbReference type="AlphaFoldDB" id="A0A454XM43"/>
<accession>A0A8R1U391</accession>
<sequence>MDNTRKSFKATQQRHNLDVLVKSLFQDEYLLKGSGSRPPKFSSSIPLSTSHPPSNRRFWDVVVKCAAEDKEMPFI</sequence>
<dbReference type="Proteomes" id="UP000005239">
    <property type="component" value="Unassembled WGS sequence"/>
</dbReference>
<organism evidence="1 2">
    <name type="scientific">Pristionchus pacificus</name>
    <name type="common">Parasitic nematode worm</name>
    <dbReference type="NCBI Taxonomy" id="54126"/>
    <lineage>
        <taxon>Eukaryota</taxon>
        <taxon>Metazoa</taxon>
        <taxon>Ecdysozoa</taxon>
        <taxon>Nematoda</taxon>
        <taxon>Chromadorea</taxon>
        <taxon>Rhabditida</taxon>
        <taxon>Rhabditina</taxon>
        <taxon>Diplogasteromorpha</taxon>
        <taxon>Diplogasteroidea</taxon>
        <taxon>Neodiplogasteridae</taxon>
        <taxon>Pristionchus</taxon>
    </lineage>
</organism>
<dbReference type="EnsemblMetazoa" id="PPA00201.1">
    <property type="protein sequence ID" value="PPA00201.1"/>
    <property type="gene ID" value="WBGene00089755"/>
</dbReference>
<evidence type="ECO:0000313" key="1">
    <source>
        <dbReference type="EnsemblMetazoa" id="PPA00201.1"/>
    </source>
</evidence>
<proteinExistence type="predicted"/>
<protein>
    <submittedName>
        <fullName evidence="1">Uncharacterized protein</fullName>
    </submittedName>
</protein>
<accession>A0A454XM43</accession>
<keyword evidence="2" id="KW-1185">Reference proteome</keyword>
<gene>
    <name evidence="1" type="primary">WBGene00089755</name>
</gene>
<reference evidence="1" key="2">
    <citation type="submission" date="2022-06" db="UniProtKB">
        <authorList>
            <consortium name="EnsemblMetazoa"/>
        </authorList>
    </citation>
    <scope>IDENTIFICATION</scope>
    <source>
        <strain evidence="1">PS312</strain>
    </source>
</reference>
<reference evidence="2" key="1">
    <citation type="journal article" date="2008" name="Nat. Genet.">
        <title>The Pristionchus pacificus genome provides a unique perspective on nematode lifestyle and parasitism.</title>
        <authorList>
            <person name="Dieterich C."/>
            <person name="Clifton S.W."/>
            <person name="Schuster L.N."/>
            <person name="Chinwalla A."/>
            <person name="Delehaunty K."/>
            <person name="Dinkelacker I."/>
            <person name="Fulton L."/>
            <person name="Fulton R."/>
            <person name="Godfrey J."/>
            <person name="Minx P."/>
            <person name="Mitreva M."/>
            <person name="Roeseler W."/>
            <person name="Tian H."/>
            <person name="Witte H."/>
            <person name="Yang S.P."/>
            <person name="Wilson R.K."/>
            <person name="Sommer R.J."/>
        </authorList>
    </citation>
    <scope>NUCLEOTIDE SEQUENCE [LARGE SCALE GENOMIC DNA]</scope>
    <source>
        <strain evidence="2">PS312</strain>
    </source>
</reference>
<name>A0A454XM43_PRIPA</name>